<evidence type="ECO:0000313" key="1">
    <source>
        <dbReference type="EMBL" id="RUO45728.1"/>
    </source>
</evidence>
<dbReference type="AlphaFoldDB" id="A0AA94EH11"/>
<keyword evidence="2" id="KW-1185">Reference proteome</keyword>
<proteinExistence type="predicted"/>
<sequence length="111" mass="13072">MKGFYQAIYRDDDLNKAKRFASERMDGLIEHYATLSGVERYVLGRYYDRVELTVEADSIVPYLNNKQELRATVIFEGEYKGDNVKDSRDVVLVQEEGTWRVDQILDPRYRP</sequence>
<comment type="caution">
    <text evidence="1">The sequence shown here is derived from an EMBL/GenBank/DDBJ whole genome shotgun (WGS) entry which is preliminary data.</text>
</comment>
<accession>A0AA94EH11</accession>
<dbReference type="Proteomes" id="UP000286680">
    <property type="component" value="Unassembled WGS sequence"/>
</dbReference>
<organism evidence="1 2">
    <name type="scientific">Idiomarina aquatica</name>
    <dbReference type="NCBI Taxonomy" id="1327752"/>
    <lineage>
        <taxon>Bacteria</taxon>
        <taxon>Pseudomonadati</taxon>
        <taxon>Pseudomonadota</taxon>
        <taxon>Gammaproteobacteria</taxon>
        <taxon>Alteromonadales</taxon>
        <taxon>Idiomarinaceae</taxon>
        <taxon>Idiomarina</taxon>
    </lineage>
</organism>
<dbReference type="EMBL" id="PIPS01000001">
    <property type="protein sequence ID" value="RUO45728.1"/>
    <property type="molecule type" value="Genomic_DNA"/>
</dbReference>
<gene>
    <name evidence="1" type="ORF">CWE23_00835</name>
</gene>
<reference evidence="2" key="1">
    <citation type="journal article" date="2018" name="Front. Microbiol.">
        <title>Genome-Based Analysis Reveals the Taxonomy and Diversity of the Family Idiomarinaceae.</title>
        <authorList>
            <person name="Liu Y."/>
            <person name="Lai Q."/>
            <person name="Shao Z."/>
        </authorList>
    </citation>
    <scope>NUCLEOTIDE SEQUENCE [LARGE SCALE GENOMIC DNA]</scope>
    <source>
        <strain evidence="2">SN-14</strain>
    </source>
</reference>
<protein>
    <submittedName>
        <fullName evidence="1">Uncharacterized protein</fullName>
    </submittedName>
</protein>
<evidence type="ECO:0000313" key="2">
    <source>
        <dbReference type="Proteomes" id="UP000286680"/>
    </source>
</evidence>
<name>A0AA94EH11_9GAMM</name>